<comment type="PTM">
    <text evidence="3">Carboxylation is probably crucial for Mg(2+) binding and, consequently, for the gamma-phosphate positioning of ATP.</text>
</comment>
<dbReference type="SUPFAM" id="SSF53623">
    <property type="entry name" value="MurD-like peptide ligases, catalytic domain"/>
    <property type="match status" value="1"/>
</dbReference>
<dbReference type="Pfam" id="PF08245">
    <property type="entry name" value="Mur_ligase_M"/>
    <property type="match status" value="1"/>
</dbReference>
<name>A0A4R6BW47_9STAP</name>
<dbReference type="NCBIfam" id="NF001126">
    <property type="entry name" value="PRK00139.1-4"/>
    <property type="match status" value="1"/>
</dbReference>
<dbReference type="Gene3D" id="3.40.1390.10">
    <property type="entry name" value="MurE/MurF, N-terminal domain"/>
    <property type="match status" value="1"/>
</dbReference>
<keyword evidence="3 4" id="KW-0131">Cell cycle</keyword>
<dbReference type="GO" id="GO:0071555">
    <property type="term" value="P:cell wall organization"/>
    <property type="evidence" value="ECO:0007669"/>
    <property type="project" value="UniProtKB-KW"/>
</dbReference>
<dbReference type="NCBIfam" id="NF010628">
    <property type="entry name" value="PRK14022.1"/>
    <property type="match status" value="1"/>
</dbReference>
<dbReference type="InterPro" id="IPR035911">
    <property type="entry name" value="MurE/MurF_N"/>
</dbReference>
<organism evidence="7 8">
    <name type="scientific">Macrococcus lamae</name>
    <dbReference type="NCBI Taxonomy" id="198484"/>
    <lineage>
        <taxon>Bacteria</taxon>
        <taxon>Bacillati</taxon>
        <taxon>Bacillota</taxon>
        <taxon>Bacilli</taxon>
        <taxon>Bacillales</taxon>
        <taxon>Staphylococcaceae</taxon>
        <taxon>Macrococcus</taxon>
    </lineage>
</organism>
<feature type="binding site" evidence="3">
    <location>
        <position position="151"/>
    </location>
    <ligand>
        <name>UDP-N-acetyl-alpha-D-muramoyl-L-alanyl-D-glutamate</name>
        <dbReference type="ChEBI" id="CHEBI:83900"/>
    </ligand>
</feature>
<comment type="cofactor">
    <cofactor evidence="3">
        <name>Mg(2+)</name>
        <dbReference type="ChEBI" id="CHEBI:18420"/>
    </cofactor>
</comment>
<comment type="catalytic activity">
    <reaction evidence="3">
        <text>UDP-N-acetyl-alpha-D-muramoyl-L-alanyl-D-glutamate + L-lysine + ATP = UDP-N-acetyl-alpha-D-muramoyl-L-alanyl-gamma-D-glutamyl-L-lysine + ADP + phosphate + H(+)</text>
        <dbReference type="Rhea" id="RHEA:17969"/>
        <dbReference type="ChEBI" id="CHEBI:15378"/>
        <dbReference type="ChEBI" id="CHEBI:30616"/>
        <dbReference type="ChEBI" id="CHEBI:32551"/>
        <dbReference type="ChEBI" id="CHEBI:43474"/>
        <dbReference type="ChEBI" id="CHEBI:83900"/>
        <dbReference type="ChEBI" id="CHEBI:83903"/>
        <dbReference type="ChEBI" id="CHEBI:456216"/>
        <dbReference type="EC" id="6.3.2.7"/>
    </reaction>
</comment>
<dbReference type="RefSeq" id="WP_133443334.1">
    <property type="nucleotide sequence ID" value="NZ_SCWB01000004.1"/>
</dbReference>
<dbReference type="HAMAP" id="MF_00208">
    <property type="entry name" value="MurE"/>
    <property type="match status" value="1"/>
</dbReference>
<accession>A0A4R6BW47</accession>
<dbReference type="GO" id="GO:0009252">
    <property type="term" value="P:peptidoglycan biosynthetic process"/>
    <property type="evidence" value="ECO:0007669"/>
    <property type="project" value="UniProtKB-UniRule"/>
</dbReference>
<evidence type="ECO:0000256" key="3">
    <source>
        <dbReference type="HAMAP-Rule" id="MF_00208"/>
    </source>
</evidence>
<dbReference type="SUPFAM" id="SSF53244">
    <property type="entry name" value="MurD-like peptide ligases, peptide-binding domain"/>
    <property type="match status" value="1"/>
</dbReference>
<dbReference type="GO" id="GO:0051301">
    <property type="term" value="P:cell division"/>
    <property type="evidence" value="ECO:0007669"/>
    <property type="project" value="UniProtKB-KW"/>
</dbReference>
<comment type="function">
    <text evidence="3">Catalyzes the addition of L-lysine to the nucleotide precursor UDP-N-acetylmuramoyl-L-alanyl-D-glutamate (UMAG) in the biosynthesis of bacterial cell-wall peptidoglycan.</text>
</comment>
<sequence length="497" mass="54335">MNVKELIDSIKAKKTYGNFPDSVTNITTDSRQADEQSIFVASVGYTVDSHQFIPNVIEQGCRFIVTDRFVETPENIGQLVVKDTLRAASIFAHKIFGYPGSQLTTYGVTGTNGKTSVATMIHHLYRALDKNSAYLGTNGLQINETVTKGANSTPETVTLVKSMVTALEAKAESMSFEVSSHGLILGRLNGVQFDVAIFTNLTQDHLDFHGTMKDYGFAKSLLFSQLGHDFSQPRYAVLNADDAFSSELARVTSREVITYGIDDIADFMAADIKTSIHGTMFELKTPEGTFSVASPYLGLFNIYNLMAAIASMFAVGHDLKMICSVTADLPPVDGRLEVLDRNLPIDLVIDYAHTPDGMNKLIDAVQPFVKGRLIFLVGMAGERDLSKAAEMGAIACRADYVIFTPDNPANDDPKKLTDALEAGATHQNFSSFADRKEGIIHAIEVAEPGDMVVLASKGREPYQIMKNYVKVPHRDDLIGLEAAYLKFGGPDENKTKQ</sequence>
<dbReference type="InterPro" id="IPR036565">
    <property type="entry name" value="Mur-like_cat_sf"/>
</dbReference>
<evidence type="ECO:0000256" key="2">
    <source>
        <dbReference type="ARBA" id="ARBA00005898"/>
    </source>
</evidence>
<feature type="modified residue" description="N6-carboxylysine" evidence="3">
    <location>
        <position position="219"/>
    </location>
</feature>
<comment type="caution">
    <text evidence="7">The sequence shown here is derived from an EMBL/GenBank/DDBJ whole genome shotgun (WGS) entry which is preliminary data.</text>
</comment>
<dbReference type="AlphaFoldDB" id="A0A4R6BW47"/>
<keyword evidence="3" id="KW-0460">Magnesium</keyword>
<dbReference type="SUPFAM" id="SSF63418">
    <property type="entry name" value="MurE/MurF N-terminal domain"/>
    <property type="match status" value="1"/>
</dbReference>
<comment type="caution">
    <text evidence="3">Lacks conserved residue(s) required for the propagation of feature annotation.</text>
</comment>
<keyword evidence="8" id="KW-1185">Reference proteome</keyword>
<feature type="binding site" evidence="3">
    <location>
        <position position="187"/>
    </location>
    <ligand>
        <name>UDP-N-acetyl-alpha-D-muramoyl-L-alanyl-D-glutamate</name>
        <dbReference type="ChEBI" id="CHEBI:83900"/>
    </ligand>
</feature>
<keyword evidence="3 4" id="KW-0961">Cell wall biogenesis/degradation</keyword>
<keyword evidence="3" id="KW-0067">ATP-binding</keyword>
<dbReference type="GO" id="GO:0005524">
    <property type="term" value="F:ATP binding"/>
    <property type="evidence" value="ECO:0007669"/>
    <property type="project" value="UniProtKB-UniRule"/>
</dbReference>
<feature type="binding site" evidence="3">
    <location>
        <begin position="152"/>
        <end position="153"/>
    </location>
    <ligand>
        <name>UDP-N-acetyl-alpha-D-muramoyl-L-alanyl-D-glutamate</name>
        <dbReference type="ChEBI" id="CHEBI:83900"/>
    </ligand>
</feature>
<keyword evidence="3 7" id="KW-0436">Ligase</keyword>
<dbReference type="InterPro" id="IPR005761">
    <property type="entry name" value="UDP-N-AcMur-Glu-dNH2Pim_ligase"/>
</dbReference>
<dbReference type="PANTHER" id="PTHR23135">
    <property type="entry name" value="MUR LIGASE FAMILY MEMBER"/>
    <property type="match status" value="1"/>
</dbReference>
<evidence type="ECO:0000313" key="7">
    <source>
        <dbReference type="EMBL" id="TDM12429.1"/>
    </source>
</evidence>
<gene>
    <name evidence="3 7" type="primary">murE</name>
    <name evidence="7" type="ORF">ERX29_03645</name>
</gene>
<keyword evidence="3" id="KW-0547">Nucleotide-binding</keyword>
<keyword evidence="3 4" id="KW-0133">Cell shape</keyword>
<keyword evidence="3 4" id="KW-0573">Peptidoglycan synthesis</keyword>
<evidence type="ECO:0000313" key="8">
    <source>
        <dbReference type="Proteomes" id="UP000294802"/>
    </source>
</evidence>
<keyword evidence="3" id="KW-0963">Cytoplasm</keyword>
<dbReference type="NCBIfam" id="TIGR01085">
    <property type="entry name" value="murE"/>
    <property type="match status" value="1"/>
</dbReference>
<feature type="short sequence motif" description="L-lysine recognition motif" evidence="3">
    <location>
        <begin position="406"/>
        <end position="409"/>
    </location>
</feature>
<reference evidence="7 8" key="1">
    <citation type="submission" date="2019-01" db="EMBL/GenBank/DDBJ databases">
        <title>Draft genome sequences of the type strains of six Macrococcus species.</title>
        <authorList>
            <person name="Mazhar S."/>
            <person name="Altermann E."/>
            <person name="Hill C."/>
            <person name="Mcauliffe O."/>
        </authorList>
    </citation>
    <scope>NUCLEOTIDE SEQUENCE [LARGE SCALE GENOMIC DNA]</scope>
    <source>
        <strain evidence="7 8">CCM4815</strain>
    </source>
</reference>
<feature type="domain" description="Mur ligase central" evidence="6">
    <location>
        <begin position="108"/>
        <end position="311"/>
    </location>
</feature>
<dbReference type="EMBL" id="SCWB01000004">
    <property type="protein sequence ID" value="TDM12429.1"/>
    <property type="molecule type" value="Genomic_DNA"/>
</dbReference>
<evidence type="ECO:0000259" key="5">
    <source>
        <dbReference type="Pfam" id="PF02875"/>
    </source>
</evidence>
<dbReference type="Pfam" id="PF02875">
    <property type="entry name" value="Mur_ligase_C"/>
    <property type="match status" value="1"/>
</dbReference>
<comment type="pathway">
    <text evidence="1 3 4">Cell wall biogenesis; peptidoglycan biosynthesis.</text>
</comment>
<protein>
    <recommendedName>
        <fullName evidence="3">UDP-N-acetylmuramoyl-L-alanyl-D-glutamate--L-lysine ligase</fullName>
        <ecNumber evidence="3">6.3.2.7</ecNumber>
    </recommendedName>
    <alternativeName>
        <fullName evidence="3">L-lysine-adding enzyme</fullName>
    </alternativeName>
    <alternativeName>
        <fullName evidence="3">UDP-MurNAc-L-Ala-D-Glu:L-Lys ligase</fullName>
    </alternativeName>
    <alternativeName>
        <fullName evidence="3">UDP-MurNAc-tripeptide synthetase</fullName>
    </alternativeName>
    <alternativeName>
        <fullName evidence="3">UDP-N-acetylmuramyl-tripeptide synthetase</fullName>
    </alternativeName>
</protein>
<dbReference type="Gene3D" id="3.90.190.20">
    <property type="entry name" value="Mur ligase, C-terminal domain"/>
    <property type="match status" value="1"/>
</dbReference>
<comment type="subcellular location">
    <subcellularLocation>
        <location evidence="3 4">Cytoplasm</location>
    </subcellularLocation>
</comment>
<evidence type="ECO:0000256" key="4">
    <source>
        <dbReference type="RuleBase" id="RU004135"/>
    </source>
</evidence>
<dbReference type="InterPro" id="IPR004101">
    <property type="entry name" value="Mur_ligase_C"/>
</dbReference>
<proteinExistence type="inferred from homology"/>
<feature type="domain" description="Mur ligase C-terminal" evidence="5">
    <location>
        <begin position="334"/>
        <end position="458"/>
    </location>
</feature>
<dbReference type="Gene3D" id="3.40.1190.10">
    <property type="entry name" value="Mur-like, catalytic domain"/>
    <property type="match status" value="1"/>
</dbReference>
<keyword evidence="3 4" id="KW-0132">Cell division</keyword>
<dbReference type="Proteomes" id="UP000294802">
    <property type="component" value="Unassembled WGS sequence"/>
</dbReference>
<dbReference type="GO" id="GO:0047482">
    <property type="term" value="F:UDP-N-acetylmuramoyl-L-alanyl-D-glutamate-L-lysine ligase activity"/>
    <property type="evidence" value="ECO:0007669"/>
    <property type="project" value="UniProtKB-UniRule"/>
</dbReference>
<dbReference type="GO" id="GO:0008360">
    <property type="term" value="P:regulation of cell shape"/>
    <property type="evidence" value="ECO:0007669"/>
    <property type="project" value="UniProtKB-KW"/>
</dbReference>
<dbReference type="PANTHER" id="PTHR23135:SF4">
    <property type="entry name" value="UDP-N-ACETYLMURAMOYL-L-ALANYL-D-GLUTAMATE--2,6-DIAMINOPIMELATE LIGASE MURE HOMOLOG, CHLOROPLASTIC"/>
    <property type="match status" value="1"/>
</dbReference>
<dbReference type="EC" id="6.3.2.7" evidence="3"/>
<dbReference type="InterPro" id="IPR036615">
    <property type="entry name" value="Mur_ligase_C_dom_sf"/>
</dbReference>
<dbReference type="GO" id="GO:0005737">
    <property type="term" value="C:cytoplasm"/>
    <property type="evidence" value="ECO:0007669"/>
    <property type="project" value="UniProtKB-SubCell"/>
</dbReference>
<comment type="similarity">
    <text evidence="2 3">Belongs to the MurCDEF family. MurE subfamily.</text>
</comment>
<dbReference type="InterPro" id="IPR013221">
    <property type="entry name" value="Mur_ligase_cen"/>
</dbReference>
<feature type="binding site" evidence="3">
    <location>
        <position position="30"/>
    </location>
    <ligand>
        <name>UDP-N-acetyl-alpha-D-muramoyl-L-alanyl-D-glutamate</name>
        <dbReference type="ChEBI" id="CHEBI:83900"/>
    </ligand>
</feature>
<dbReference type="UniPathway" id="UPA00219"/>
<evidence type="ECO:0000259" key="6">
    <source>
        <dbReference type="Pfam" id="PF08245"/>
    </source>
</evidence>
<feature type="binding site" evidence="3">
    <location>
        <position position="179"/>
    </location>
    <ligand>
        <name>UDP-N-acetyl-alpha-D-muramoyl-L-alanyl-D-glutamate</name>
        <dbReference type="ChEBI" id="CHEBI:83900"/>
    </ligand>
</feature>
<dbReference type="OrthoDB" id="9800958at2"/>
<feature type="binding site" evidence="3">
    <location>
        <begin position="110"/>
        <end position="116"/>
    </location>
    <ligand>
        <name>ATP</name>
        <dbReference type="ChEBI" id="CHEBI:30616"/>
    </ligand>
</feature>
<dbReference type="GO" id="GO:0000287">
    <property type="term" value="F:magnesium ion binding"/>
    <property type="evidence" value="ECO:0007669"/>
    <property type="project" value="UniProtKB-UniRule"/>
</dbReference>
<evidence type="ECO:0000256" key="1">
    <source>
        <dbReference type="ARBA" id="ARBA00004752"/>
    </source>
</evidence>